<feature type="transmembrane region" description="Helical" evidence="2">
    <location>
        <begin position="316"/>
        <end position="335"/>
    </location>
</feature>
<feature type="transmembrane region" description="Helical" evidence="2">
    <location>
        <begin position="556"/>
        <end position="583"/>
    </location>
</feature>
<protein>
    <submittedName>
        <fullName evidence="3">Uncharacterized protein</fullName>
    </submittedName>
</protein>
<feature type="transmembrane region" description="Helical" evidence="2">
    <location>
        <begin position="660"/>
        <end position="678"/>
    </location>
</feature>
<evidence type="ECO:0000313" key="3">
    <source>
        <dbReference type="EMBL" id="WSE29231.1"/>
    </source>
</evidence>
<sequence length="724" mass="72410">MTSSEGPHDGDSSPARSGSDPDSPTPPAAPRRPSLAERKAAARERARAETRRAGRRRPAQADPADEDLGSDVTSSTNGTSPLSTDTDPGAPTDSSRAAVSGVSAKRVTPDSTTKPKPPRPSPNPTPTTPTTRTTLTPTQATEAVESGWRPRAPFQPDLEYADRTPEPRLKTAVALLAVGALALTAGAILPISPDAAPGYLAWPLLALLALVPAGIVAAAAFSGRHGLAAGLTIGLAALAPGRLLLDLQFLVNGSKTVRPELFLPDRLLDRSAVGAGFWLLVVGHLLTIAAGITVAQVARGLNEVAGDDGGRRRWRLVVPLLAVVGGVGLVVAPVVSDNPFLPAPSAFDGPGVALTGYVLVVGALLLATVLGFGAASDGVARGTLGGVAAATFAVAVPPLVGGLAVGGLHLAWGPVVAVVAMALVLALVPLATPQVAQVERTDLAGEARIPSLTLWRTATALLAVLTAVTAAVGALAPQLDSATATQSPARWVLLVAAVLIVLPAPFVFSAKAARGLLAVLWSGVVLAGTAVLSTAITASQATGLGGGLGGTISYHLGAGAVFTAIALGLAGLTALAAVVTGVVERDDEGTEGPRPRVLLPVVAAAVLAVLAFGTPVFRAPDYSVPGIWSDFDTPSWGLLTALLVVLGVLALSVRSRPGAAAAALAGAALVLAVHVAQLPLVDIAGRTPGLGFWFGLAAIVVTAAAAATAASGAKNTVGGRTHTP</sequence>
<feature type="transmembrane region" description="Helical" evidence="2">
    <location>
        <begin position="355"/>
        <end position="375"/>
    </location>
</feature>
<feature type="transmembrane region" description="Helical" evidence="2">
    <location>
        <begin position="488"/>
        <end position="508"/>
    </location>
</feature>
<feature type="compositionally biased region" description="Low complexity" evidence="1">
    <location>
        <begin position="128"/>
        <end position="138"/>
    </location>
</feature>
<feature type="transmembrane region" description="Helical" evidence="2">
    <location>
        <begin position="387"/>
        <end position="405"/>
    </location>
</feature>
<organism evidence="3 4">
    <name type="scientific">Amycolatopsis rhabdoformis</name>
    <dbReference type="NCBI Taxonomy" id="1448059"/>
    <lineage>
        <taxon>Bacteria</taxon>
        <taxon>Bacillati</taxon>
        <taxon>Actinomycetota</taxon>
        <taxon>Actinomycetes</taxon>
        <taxon>Pseudonocardiales</taxon>
        <taxon>Pseudonocardiaceae</taxon>
        <taxon>Amycolatopsis</taxon>
    </lineage>
</organism>
<dbReference type="EMBL" id="CP142149">
    <property type="protein sequence ID" value="WSE29231.1"/>
    <property type="molecule type" value="Genomic_DNA"/>
</dbReference>
<evidence type="ECO:0000256" key="2">
    <source>
        <dbReference type="SAM" id="Phobius"/>
    </source>
</evidence>
<feature type="transmembrane region" description="Helical" evidence="2">
    <location>
        <begin position="411"/>
        <end position="432"/>
    </location>
</feature>
<feature type="transmembrane region" description="Helical" evidence="2">
    <location>
        <begin position="690"/>
        <end position="710"/>
    </location>
</feature>
<feature type="compositionally biased region" description="Pro residues" evidence="1">
    <location>
        <begin position="118"/>
        <end position="127"/>
    </location>
</feature>
<feature type="transmembrane region" description="Helical" evidence="2">
    <location>
        <begin position="515"/>
        <end position="536"/>
    </location>
</feature>
<name>A0ABZ1I675_9PSEU</name>
<feature type="transmembrane region" description="Helical" evidence="2">
    <location>
        <begin position="636"/>
        <end position="653"/>
    </location>
</feature>
<dbReference type="Proteomes" id="UP001330812">
    <property type="component" value="Chromosome"/>
</dbReference>
<feature type="compositionally biased region" description="Basic and acidic residues" evidence="1">
    <location>
        <begin position="1"/>
        <end position="11"/>
    </location>
</feature>
<feature type="transmembrane region" description="Helical" evidence="2">
    <location>
        <begin position="228"/>
        <end position="251"/>
    </location>
</feature>
<feature type="compositionally biased region" description="Basic and acidic residues" evidence="1">
    <location>
        <begin position="34"/>
        <end position="52"/>
    </location>
</feature>
<feature type="transmembrane region" description="Helical" evidence="2">
    <location>
        <begin position="595"/>
        <end position="616"/>
    </location>
</feature>
<feature type="transmembrane region" description="Helical" evidence="2">
    <location>
        <begin position="271"/>
        <end position="295"/>
    </location>
</feature>
<keyword evidence="2" id="KW-0812">Transmembrane</keyword>
<feature type="transmembrane region" description="Helical" evidence="2">
    <location>
        <begin position="453"/>
        <end position="476"/>
    </location>
</feature>
<keyword evidence="2" id="KW-1133">Transmembrane helix</keyword>
<proteinExistence type="predicted"/>
<evidence type="ECO:0000313" key="4">
    <source>
        <dbReference type="Proteomes" id="UP001330812"/>
    </source>
</evidence>
<accession>A0ABZ1I675</accession>
<feature type="transmembrane region" description="Helical" evidence="2">
    <location>
        <begin position="172"/>
        <end position="193"/>
    </location>
</feature>
<gene>
    <name evidence="3" type="ORF">VSH64_41565</name>
</gene>
<keyword evidence="4" id="KW-1185">Reference proteome</keyword>
<keyword evidence="2" id="KW-0472">Membrane</keyword>
<reference evidence="3 4" key="1">
    <citation type="journal article" date="2015" name="Int. J. Syst. Evol. Microbiol.">
        <title>Amycolatopsis rhabdoformis sp. nov., an actinomycete isolated from a tropical forest soil.</title>
        <authorList>
            <person name="Souza W.R."/>
            <person name="Silva R.E."/>
            <person name="Goodfellow M."/>
            <person name="Busarakam K."/>
            <person name="Figueiro F.S."/>
            <person name="Ferreira D."/>
            <person name="Rodrigues-Filho E."/>
            <person name="Moraes L.A.B."/>
            <person name="Zucchi T.D."/>
        </authorList>
    </citation>
    <scope>NUCLEOTIDE SEQUENCE [LARGE SCALE GENOMIC DNA]</scope>
    <source>
        <strain evidence="3 4">NCIMB 14900</strain>
    </source>
</reference>
<feature type="compositionally biased region" description="Polar residues" evidence="1">
    <location>
        <begin position="71"/>
        <end position="97"/>
    </location>
</feature>
<dbReference type="RefSeq" id="WP_326568196.1">
    <property type="nucleotide sequence ID" value="NZ_CP142149.1"/>
</dbReference>
<feature type="transmembrane region" description="Helical" evidence="2">
    <location>
        <begin position="199"/>
        <end position="221"/>
    </location>
</feature>
<feature type="region of interest" description="Disordered" evidence="1">
    <location>
        <begin position="1"/>
        <end position="161"/>
    </location>
</feature>
<evidence type="ECO:0000256" key="1">
    <source>
        <dbReference type="SAM" id="MobiDB-lite"/>
    </source>
</evidence>